<dbReference type="InterPro" id="IPR036388">
    <property type="entry name" value="WH-like_DNA-bd_sf"/>
</dbReference>
<dbReference type="Gene3D" id="2.40.50.140">
    <property type="entry name" value="Nucleic acid-binding proteins"/>
    <property type="match status" value="1"/>
</dbReference>
<dbReference type="InterPro" id="IPR003029">
    <property type="entry name" value="S1_domain"/>
</dbReference>
<dbReference type="InterPro" id="IPR014464">
    <property type="entry name" value="CvfB_fam"/>
</dbReference>
<dbReference type="EMBL" id="QVMU01000004">
    <property type="protein sequence ID" value="RJX72837.1"/>
    <property type="molecule type" value="Genomic_DNA"/>
</dbReference>
<dbReference type="InterPro" id="IPR040764">
    <property type="entry name" value="CvfB_WH"/>
</dbReference>
<dbReference type="RefSeq" id="WP_120030161.1">
    <property type="nucleotide sequence ID" value="NZ_QVMU01000004.1"/>
</dbReference>
<protein>
    <submittedName>
        <fullName evidence="3">GntR family transcriptional regulator</fullName>
    </submittedName>
</protein>
<evidence type="ECO:0000259" key="2">
    <source>
        <dbReference type="SMART" id="SM00316"/>
    </source>
</evidence>
<evidence type="ECO:0000313" key="3">
    <source>
        <dbReference type="EMBL" id="RJX72837.1"/>
    </source>
</evidence>
<dbReference type="Proteomes" id="UP000273252">
    <property type="component" value="Unassembled WGS sequence"/>
</dbReference>
<dbReference type="Gene3D" id="1.10.10.10">
    <property type="entry name" value="Winged helix-like DNA-binding domain superfamily/Winged helix DNA-binding domain"/>
    <property type="match status" value="1"/>
</dbReference>
<name>A0A3A6QVD9_9VIBR</name>
<dbReference type="SMART" id="SM00316">
    <property type="entry name" value="S1"/>
    <property type="match status" value="3"/>
</dbReference>
<dbReference type="AlphaFoldDB" id="A0A3A6QVD9"/>
<comment type="caution">
    <text evidence="3">The sequence shown here is derived from an EMBL/GenBank/DDBJ whole genome shotgun (WGS) entry which is preliminary data.</text>
</comment>
<feature type="domain" description="S1 motif" evidence="2">
    <location>
        <begin position="3"/>
        <end position="64"/>
    </location>
</feature>
<dbReference type="PANTHER" id="PTHR37296">
    <property type="entry name" value="CONSERVED VIRULENCE FACTOR B"/>
    <property type="match status" value="1"/>
</dbReference>
<feature type="domain" description="S1 motif" evidence="2">
    <location>
        <begin position="145"/>
        <end position="207"/>
    </location>
</feature>
<dbReference type="InterPro" id="IPR012340">
    <property type="entry name" value="NA-bd_OB-fold"/>
</dbReference>
<dbReference type="GO" id="GO:0003676">
    <property type="term" value="F:nucleic acid binding"/>
    <property type="evidence" value="ECO:0007669"/>
    <property type="project" value="InterPro"/>
</dbReference>
<gene>
    <name evidence="3" type="ORF">DZ860_06670</name>
</gene>
<evidence type="ECO:0000313" key="4">
    <source>
        <dbReference type="Proteomes" id="UP000273252"/>
    </source>
</evidence>
<accession>A0A3A6QVD9</accession>
<feature type="domain" description="S1 motif" evidence="2">
    <location>
        <begin position="69"/>
        <end position="132"/>
    </location>
</feature>
<dbReference type="Pfam" id="PF17783">
    <property type="entry name" value="WHD_CvfB"/>
    <property type="match status" value="1"/>
</dbReference>
<dbReference type="PIRSF" id="PIRSF012524">
    <property type="entry name" value="YitL_S1"/>
    <property type="match status" value="1"/>
</dbReference>
<proteinExistence type="inferred from homology"/>
<sequence length="284" mass="31484">MIKVGQINHLEVVKQTEFGLFLNAGEYGSALLPKRFVPEGTEVGQSIDAFLYFDSDNQLVATTETPIAQVGEWGLMTIQGVNSIGAFASWGIKEKDLLIPFSEQRGRLREGQEILIYVYTDKASGRIVGTTKFNKLMDQTPANYEINQSVDLLIAERSDLGYKAIVEGAHWGMIFTSDVFGKLFVGKRLKGYIKAIREDGKIDLSLQKIGVAKMDDLSSKILELLEKKGGFLPLNDKSSPEAIFSAFRTSKGTYKKTIGGLYKQGKLVIEKEGIRLVENNESND</sequence>
<reference evidence="3 4" key="1">
    <citation type="submission" date="2018-08" db="EMBL/GenBank/DDBJ databases">
        <title>Vibrio isolated from the Eastern China Marginal Seas.</title>
        <authorList>
            <person name="Li Y."/>
        </authorList>
    </citation>
    <scope>NUCLEOTIDE SEQUENCE [LARGE SCALE GENOMIC DNA]</scope>
    <source>
        <strain evidence="3 4">BEI233</strain>
    </source>
</reference>
<dbReference type="Pfam" id="PF13509">
    <property type="entry name" value="S1_2"/>
    <property type="match status" value="1"/>
</dbReference>
<evidence type="ECO:0000256" key="1">
    <source>
        <dbReference type="PIRNR" id="PIRNR012524"/>
    </source>
</evidence>
<comment type="similarity">
    <text evidence="1">Belongs to the CvfB family.</text>
</comment>
<organism evidence="3 4">
    <name type="scientific">Vibrio sinensis</name>
    <dbReference type="NCBI Taxonomy" id="2302434"/>
    <lineage>
        <taxon>Bacteria</taxon>
        <taxon>Pseudomonadati</taxon>
        <taxon>Pseudomonadota</taxon>
        <taxon>Gammaproteobacteria</taxon>
        <taxon>Vibrionales</taxon>
        <taxon>Vibrionaceae</taxon>
        <taxon>Vibrio</taxon>
    </lineage>
</organism>
<keyword evidence="4" id="KW-1185">Reference proteome</keyword>
<dbReference type="OrthoDB" id="9801597at2"/>
<dbReference type="InterPro" id="IPR039566">
    <property type="entry name" value="CvfB_S1_st"/>
</dbReference>
<dbReference type="PANTHER" id="PTHR37296:SF1">
    <property type="entry name" value="CONSERVED VIRULENCE FACTOR B"/>
    <property type="match status" value="1"/>
</dbReference>